<gene>
    <name evidence="1" type="ORF">EV644_104177</name>
</gene>
<dbReference type="Gene3D" id="3.90.470.20">
    <property type="entry name" value="4'-phosphopantetheinyl transferase domain"/>
    <property type="match status" value="1"/>
</dbReference>
<organism evidence="1 2">
    <name type="scientific">Kribbella orskensis</name>
    <dbReference type="NCBI Taxonomy" id="2512216"/>
    <lineage>
        <taxon>Bacteria</taxon>
        <taxon>Bacillati</taxon>
        <taxon>Actinomycetota</taxon>
        <taxon>Actinomycetes</taxon>
        <taxon>Propionibacteriales</taxon>
        <taxon>Kribbellaceae</taxon>
        <taxon>Kribbella</taxon>
    </lineage>
</organism>
<name>A0ABY2BN51_9ACTN</name>
<sequence>MFTVGLTVADIGLLDLLDDRERYRIGRCTGEADRGRMLLGAALLRAAAGALLGVSAGALAVDRTCVGCGDWHGRPTIRGTDLDVSVSHSGNIVTVATLRGGGRVGVDVERASDRPLTEVLAWTIAEARFKAGGGSGLTVHELPAPAPGHVLTVATDQPDATPEVSDGTALLSAWLHPA</sequence>
<dbReference type="SUPFAM" id="SSF56214">
    <property type="entry name" value="4'-phosphopantetheinyl transferase"/>
    <property type="match status" value="1"/>
</dbReference>
<evidence type="ECO:0000313" key="2">
    <source>
        <dbReference type="Proteomes" id="UP000295818"/>
    </source>
</evidence>
<evidence type="ECO:0000313" key="1">
    <source>
        <dbReference type="EMBL" id="TCO25673.1"/>
    </source>
</evidence>
<keyword evidence="1" id="KW-0808">Transferase</keyword>
<dbReference type="GO" id="GO:0016740">
    <property type="term" value="F:transferase activity"/>
    <property type="evidence" value="ECO:0007669"/>
    <property type="project" value="UniProtKB-KW"/>
</dbReference>
<keyword evidence="2" id="KW-1185">Reference proteome</keyword>
<comment type="caution">
    <text evidence="1">The sequence shown here is derived from an EMBL/GenBank/DDBJ whole genome shotgun (WGS) entry which is preliminary data.</text>
</comment>
<dbReference type="Proteomes" id="UP000295818">
    <property type="component" value="Unassembled WGS sequence"/>
</dbReference>
<accession>A0ABY2BN51</accession>
<dbReference type="EMBL" id="SLWM01000004">
    <property type="protein sequence ID" value="TCO25673.1"/>
    <property type="molecule type" value="Genomic_DNA"/>
</dbReference>
<dbReference type="InterPro" id="IPR037143">
    <property type="entry name" value="4-PPantetheinyl_Trfase_dom_sf"/>
</dbReference>
<protein>
    <submittedName>
        <fullName evidence="1">4'-phosphopantetheinyl transferase</fullName>
    </submittedName>
</protein>
<proteinExistence type="predicted"/>
<reference evidence="1 2" key="1">
    <citation type="journal article" date="2015" name="Stand. Genomic Sci.">
        <title>Genomic Encyclopedia of Bacterial and Archaeal Type Strains, Phase III: the genomes of soil and plant-associated and newly described type strains.</title>
        <authorList>
            <person name="Whitman W.B."/>
            <person name="Woyke T."/>
            <person name="Klenk H.P."/>
            <person name="Zhou Y."/>
            <person name="Lilburn T.G."/>
            <person name="Beck B.J."/>
            <person name="De Vos P."/>
            <person name="Vandamme P."/>
            <person name="Eisen J.A."/>
            <person name="Garrity G."/>
            <person name="Hugenholtz P."/>
            <person name="Kyrpides N.C."/>
        </authorList>
    </citation>
    <scope>NUCLEOTIDE SEQUENCE [LARGE SCALE GENOMIC DNA]</scope>
    <source>
        <strain evidence="1 2">VKM Ac-2538</strain>
    </source>
</reference>